<proteinExistence type="predicted"/>
<dbReference type="EMBL" id="JBJHQH010000016">
    <property type="protein sequence ID" value="MFK9093620.1"/>
    <property type="molecule type" value="Genomic_DNA"/>
</dbReference>
<dbReference type="RefSeq" id="WP_406582128.1">
    <property type="nucleotide sequence ID" value="NZ_JBJHQH010000016.1"/>
</dbReference>
<comment type="caution">
    <text evidence="1">The sequence shown here is derived from an EMBL/GenBank/DDBJ whole genome shotgun (WGS) entry which is preliminary data.</text>
</comment>
<protein>
    <submittedName>
        <fullName evidence="1">Uncharacterized protein</fullName>
    </submittedName>
</protein>
<evidence type="ECO:0000313" key="1">
    <source>
        <dbReference type="EMBL" id="MFK9093620.1"/>
    </source>
</evidence>
<organism evidence="1 2">
    <name type="scientific">Bacillus salipaludis</name>
    <dbReference type="NCBI Taxonomy" id="2547811"/>
    <lineage>
        <taxon>Bacteria</taxon>
        <taxon>Bacillati</taxon>
        <taxon>Bacillota</taxon>
        <taxon>Bacilli</taxon>
        <taxon>Bacillales</taxon>
        <taxon>Bacillaceae</taxon>
        <taxon>Bacillus</taxon>
    </lineage>
</organism>
<accession>A0ABW8RJF1</accession>
<name>A0ABW8RJF1_9BACI</name>
<keyword evidence="2" id="KW-1185">Reference proteome</keyword>
<dbReference type="Proteomes" id="UP001623041">
    <property type="component" value="Unassembled WGS sequence"/>
</dbReference>
<gene>
    <name evidence="1" type="ORF">ACJEBI_19320</name>
</gene>
<sequence>MTYKSKIRGILGVDVRARYSDKDSKNYDPFENPLIHKRLNGSEIVPLNMSRLWGR</sequence>
<evidence type="ECO:0000313" key="2">
    <source>
        <dbReference type="Proteomes" id="UP001623041"/>
    </source>
</evidence>
<reference evidence="1 2" key="1">
    <citation type="submission" date="2024-11" db="EMBL/GenBank/DDBJ databases">
        <authorList>
            <person name="Lucas J.A."/>
        </authorList>
    </citation>
    <scope>NUCLEOTIDE SEQUENCE [LARGE SCALE GENOMIC DNA]</scope>
    <source>
        <strain evidence="1 2">Z 5.4</strain>
    </source>
</reference>